<evidence type="ECO:0000256" key="3">
    <source>
        <dbReference type="ARBA" id="ARBA00022898"/>
    </source>
</evidence>
<feature type="modified residue" description="N6-(pyridoxal phosphate)lysine" evidence="5">
    <location>
        <position position="43"/>
    </location>
</feature>
<dbReference type="AlphaFoldDB" id="A0A7D4TL24"/>
<dbReference type="EMBL" id="CP054139">
    <property type="protein sequence ID" value="QKJ29133.1"/>
    <property type="molecule type" value="Genomic_DNA"/>
</dbReference>
<comment type="cofactor">
    <cofactor evidence="1">
        <name>pyridoxal 5'-phosphate</name>
        <dbReference type="ChEBI" id="CHEBI:597326"/>
    </cofactor>
</comment>
<gene>
    <name evidence="7" type="ORF">HQ865_04975</name>
</gene>
<dbReference type="Gene3D" id="3.40.50.1100">
    <property type="match status" value="2"/>
</dbReference>
<evidence type="ECO:0000256" key="2">
    <source>
        <dbReference type="ARBA" id="ARBA00008639"/>
    </source>
</evidence>
<reference evidence="7 8" key="1">
    <citation type="submission" date="2020-05" db="EMBL/GenBank/DDBJ databases">
        <title>Mucilaginibacter mali sp. nov.</title>
        <authorList>
            <person name="Kim H.S."/>
            <person name="Lee K.C."/>
            <person name="Suh M.K."/>
            <person name="Kim J.-S."/>
            <person name="Han K.-I."/>
            <person name="Eom M.K."/>
            <person name="Shin Y.K."/>
            <person name="Lee J.-S."/>
        </authorList>
    </citation>
    <scope>NUCLEOTIDE SEQUENCE [LARGE SCALE GENOMIC DNA]</scope>
    <source>
        <strain evidence="7 8">G2-14</strain>
    </source>
</reference>
<accession>A0A7D4TL24</accession>
<feature type="active site" description="Nucleophile" evidence="4">
    <location>
        <position position="70"/>
    </location>
</feature>
<evidence type="ECO:0000256" key="1">
    <source>
        <dbReference type="ARBA" id="ARBA00001933"/>
    </source>
</evidence>
<dbReference type="SUPFAM" id="SSF53686">
    <property type="entry name" value="Tryptophan synthase beta subunit-like PLP-dependent enzymes"/>
    <property type="match status" value="1"/>
</dbReference>
<keyword evidence="3 5" id="KW-0663">Pyridoxal phosphate</keyword>
<dbReference type="PANTHER" id="PTHR43780:SF2">
    <property type="entry name" value="1-AMINOCYCLOPROPANE-1-CARBOXYLATE DEAMINASE-RELATED"/>
    <property type="match status" value="1"/>
</dbReference>
<organism evidence="7 8">
    <name type="scientific">Mucilaginibacter mali</name>
    <dbReference type="NCBI Taxonomy" id="2740462"/>
    <lineage>
        <taxon>Bacteria</taxon>
        <taxon>Pseudomonadati</taxon>
        <taxon>Bacteroidota</taxon>
        <taxon>Sphingobacteriia</taxon>
        <taxon>Sphingobacteriales</taxon>
        <taxon>Sphingobacteriaceae</taxon>
        <taxon>Mucilaginibacter</taxon>
    </lineage>
</organism>
<dbReference type="Proteomes" id="UP000505355">
    <property type="component" value="Chromosome"/>
</dbReference>
<sequence length="303" mass="33727">MQKIELEIFSPVHQIKHPLLDEKGLKLFIKRDDLIHPLISGNKWRKLKYILAKAQSESKTHLVTFGGAYSNHLLATAAAAAKFGFQSTGIVRGEEVNNDTLFMCRLHGMRLLFIDRDSYRDKPALFQKYFGNDADAFFIDEGGASAEGAKGCSELVTELPQTYTHLFCACGTGTTAAGIINGIAAHQLPTKFHGIPVFKGGDFMRDEIAKYLIPHPSLSERTDSYHLHTDYHFGGYGKTTPQLIDFIKAFIASTGILIEPVYTGKMLYAIFDMARNNYFNPGDEILVIHSGGIWGLLGMKEKF</sequence>
<evidence type="ECO:0000259" key="6">
    <source>
        <dbReference type="Pfam" id="PF00291"/>
    </source>
</evidence>
<dbReference type="InterPro" id="IPR027278">
    <property type="entry name" value="ACCD_DCysDesulf"/>
</dbReference>
<dbReference type="InterPro" id="IPR036052">
    <property type="entry name" value="TrpB-like_PALP_sf"/>
</dbReference>
<dbReference type="PANTHER" id="PTHR43780">
    <property type="entry name" value="1-AMINOCYCLOPROPANE-1-CARBOXYLATE DEAMINASE-RELATED"/>
    <property type="match status" value="1"/>
</dbReference>
<dbReference type="RefSeq" id="WP_173413828.1">
    <property type="nucleotide sequence ID" value="NZ_CP054139.1"/>
</dbReference>
<dbReference type="GO" id="GO:0019148">
    <property type="term" value="F:D-cysteine desulfhydrase activity"/>
    <property type="evidence" value="ECO:0007669"/>
    <property type="project" value="TreeGrafter"/>
</dbReference>
<evidence type="ECO:0000313" key="8">
    <source>
        <dbReference type="Proteomes" id="UP000505355"/>
    </source>
</evidence>
<comment type="similarity">
    <text evidence="2">Belongs to the ACC deaminase/D-cysteine desulfhydrase family.</text>
</comment>
<proteinExistence type="inferred from homology"/>
<feature type="domain" description="Tryptophan synthase beta chain-like PALP" evidence="6">
    <location>
        <begin position="20"/>
        <end position="291"/>
    </location>
</feature>
<keyword evidence="8" id="KW-1185">Reference proteome</keyword>
<dbReference type="Pfam" id="PF00291">
    <property type="entry name" value="PALP"/>
    <property type="match status" value="1"/>
</dbReference>
<evidence type="ECO:0000313" key="7">
    <source>
        <dbReference type="EMBL" id="QKJ29133.1"/>
    </source>
</evidence>
<dbReference type="InterPro" id="IPR001926">
    <property type="entry name" value="TrpB-like_PALP"/>
</dbReference>
<dbReference type="PIRSF" id="PIRSF006278">
    <property type="entry name" value="ACCD_DCysDesulf"/>
    <property type="match status" value="1"/>
</dbReference>
<dbReference type="KEGG" id="mmab:HQ865_04975"/>
<name>A0A7D4TL24_9SPHI</name>
<evidence type="ECO:0000256" key="5">
    <source>
        <dbReference type="PIRSR" id="PIRSR006278-2"/>
    </source>
</evidence>
<evidence type="ECO:0000256" key="4">
    <source>
        <dbReference type="PIRSR" id="PIRSR006278-1"/>
    </source>
</evidence>
<protein>
    <submittedName>
        <fullName evidence="7">1-aminocyclopropane-1-carboxylate deaminase/D-cysteine desulfhydrase</fullName>
    </submittedName>
</protein>